<accession>A0A8S1IQB8</accession>
<evidence type="ECO:0000313" key="2">
    <source>
        <dbReference type="EMBL" id="CAD7696978.1"/>
    </source>
</evidence>
<dbReference type="AlphaFoldDB" id="A0A8S1IQB8"/>
<protein>
    <submittedName>
        <fullName evidence="2">Uncharacterized protein</fullName>
    </submittedName>
</protein>
<keyword evidence="3" id="KW-1185">Reference proteome</keyword>
<comment type="caution">
    <text evidence="2">The sequence shown here is derived from an EMBL/GenBank/DDBJ whole genome shotgun (WGS) entry which is preliminary data.</text>
</comment>
<dbReference type="EMBL" id="CAJHUC010000587">
    <property type="protein sequence ID" value="CAD7696978.1"/>
    <property type="molecule type" value="Genomic_DNA"/>
</dbReference>
<organism evidence="2 3">
    <name type="scientific">Ostreobium quekettii</name>
    <dbReference type="NCBI Taxonomy" id="121088"/>
    <lineage>
        <taxon>Eukaryota</taxon>
        <taxon>Viridiplantae</taxon>
        <taxon>Chlorophyta</taxon>
        <taxon>core chlorophytes</taxon>
        <taxon>Ulvophyceae</taxon>
        <taxon>TCBD clade</taxon>
        <taxon>Bryopsidales</taxon>
        <taxon>Ostreobineae</taxon>
        <taxon>Ostreobiaceae</taxon>
        <taxon>Ostreobium</taxon>
    </lineage>
</organism>
<sequence length="191" mass="21656">MGDTDESSLEEPSTEEESEGDGGSSDSEIGFSKSREPTPGPTDAEVAEQMEIEIKKELEEKLKTSWWLNKPNCFLCQKKNRRKRVSDLRGLAQHAENWGETRKIRMQHMCLGRLVRKELEKCVSSVGKPDGTAHGIAGPPAQSKEEESTANQRDAAEDDAIEARHHAETQFEEMLEDSRQWFQNLQLEQKQ</sequence>
<gene>
    <name evidence="2" type="ORF">OSTQU699_LOCUS2339</name>
</gene>
<feature type="region of interest" description="Disordered" evidence="1">
    <location>
        <begin position="125"/>
        <end position="166"/>
    </location>
</feature>
<dbReference type="Proteomes" id="UP000708148">
    <property type="component" value="Unassembled WGS sequence"/>
</dbReference>
<evidence type="ECO:0000313" key="3">
    <source>
        <dbReference type="Proteomes" id="UP000708148"/>
    </source>
</evidence>
<feature type="compositionally biased region" description="Acidic residues" evidence="1">
    <location>
        <begin position="1"/>
        <end position="20"/>
    </location>
</feature>
<reference evidence="2" key="1">
    <citation type="submission" date="2020-12" db="EMBL/GenBank/DDBJ databases">
        <authorList>
            <person name="Iha C."/>
        </authorList>
    </citation>
    <scope>NUCLEOTIDE SEQUENCE</scope>
</reference>
<feature type="region of interest" description="Disordered" evidence="1">
    <location>
        <begin position="1"/>
        <end position="46"/>
    </location>
</feature>
<proteinExistence type="predicted"/>
<evidence type="ECO:0000256" key="1">
    <source>
        <dbReference type="SAM" id="MobiDB-lite"/>
    </source>
</evidence>
<name>A0A8S1IQB8_9CHLO</name>